<evidence type="ECO:0000256" key="8">
    <source>
        <dbReference type="ARBA" id="ARBA00022833"/>
    </source>
</evidence>
<gene>
    <name evidence="13" type="ORF">E3T48_16150</name>
</gene>
<evidence type="ECO:0000256" key="4">
    <source>
        <dbReference type="ARBA" id="ARBA00022670"/>
    </source>
</evidence>
<dbReference type="Pfam" id="PF05547">
    <property type="entry name" value="Peptidase_M6"/>
    <property type="match status" value="1"/>
</dbReference>
<proteinExistence type="predicted"/>
<dbReference type="GO" id="GO:0008237">
    <property type="term" value="F:metallopeptidase activity"/>
    <property type="evidence" value="ECO:0007669"/>
    <property type="project" value="UniProtKB-KW"/>
</dbReference>
<reference evidence="13 14" key="1">
    <citation type="submission" date="2019-03" db="EMBL/GenBank/DDBJ databases">
        <title>Genomics of glacier-inhabiting Cryobacterium strains.</title>
        <authorList>
            <person name="Liu Q."/>
            <person name="Xin Y.-H."/>
        </authorList>
    </citation>
    <scope>NUCLEOTIDE SEQUENCE [LARGE SCALE GENOMIC DNA]</scope>
    <source>
        <strain evidence="13 14">Hh4</strain>
    </source>
</reference>
<evidence type="ECO:0000259" key="12">
    <source>
        <dbReference type="Pfam" id="PF20774"/>
    </source>
</evidence>
<sequence>MSTLVSTIAGAALVAAGLVGGIPLAAAASLPSAEPPADTSIAAARSDDLPNPAEDKRRALREEAVQQVLKGEATATKSEGSTVVRLPGKAREGKKQDRFVEIAREKTDKIFVILTEFGDQRDPAYPDQDTDPTTPGPSVFTGPLHNAIPQPDRSVDNSTVWQADYGSDYFQGLYFGAGAGVESLKTYYEAQSSGRYSVDGQVSDWVKVPFNEARYGRSDGFPCASNVCSNTWDLVRDGVNQWVADQKAAGQTDAQIKETLATYDLWDRYDFDLDGDFNEPDGYIDHFQVVHAGGDQADADPSQGEDAIWSHRWYAYFTQAGQSGPADNLLGGTEIADTGLWVGDYTIQPENGGLSVFAHEYGHDLGLPDDYDTAGGPSNNNEWWTLMSQSRLGAAGQALGEKPGDIGAWEKLQLGWLDYEVVLAGEKKTVQLGPEEYNSARTQAAVVVLPKKVVTNTLVTPAAGSYEWWSGQGDDLNQTLARSVALPTGPATLTFQANWNIEDCGPDPCDYAYVEVDDGTGWKAAPGSIANAAEGNGIDGLSDGWQPAGFDLSAFAGKTVNLRFSYVTDGAAQGTDASLPSGIFIDDVSIAAGSTVLFSDGAETLDPGWTAGGFIRTTGVETAEYDNYYIAGNRSYVGYDRYLETGPYNFGFANTKPDFVEHFAYQQGLMISYWDTSQSDNNVSVHPGAGRNLYVDAHPQPLTTVSGAPWRNRIQLYDAPFSLTRADSFTLNLNSTPSYIRGQAGQPVFDDTKNWEGIAAIGQGVKVANAGVKIEVVKQNGTSMTVRLSGTKPRS</sequence>
<dbReference type="Pfam" id="PF20773">
    <property type="entry name" value="InhA-like_MAM"/>
    <property type="match status" value="1"/>
</dbReference>
<feature type="region of interest" description="Disordered" evidence="10">
    <location>
        <begin position="120"/>
        <end position="155"/>
    </location>
</feature>
<evidence type="ECO:0000256" key="5">
    <source>
        <dbReference type="ARBA" id="ARBA00022723"/>
    </source>
</evidence>
<dbReference type="InterPro" id="IPR012300">
    <property type="entry name" value="Pept_M6_InhA"/>
</dbReference>
<evidence type="ECO:0000256" key="3">
    <source>
        <dbReference type="ARBA" id="ARBA00022525"/>
    </source>
</evidence>
<evidence type="ECO:0000259" key="11">
    <source>
        <dbReference type="Pfam" id="PF05547"/>
    </source>
</evidence>
<dbReference type="Proteomes" id="UP000298313">
    <property type="component" value="Unassembled WGS sequence"/>
</dbReference>
<dbReference type="Pfam" id="PF20774">
    <property type="entry name" value="InhA-like_VEG"/>
    <property type="match status" value="1"/>
</dbReference>
<dbReference type="GO" id="GO:0046872">
    <property type="term" value="F:metal ion binding"/>
    <property type="evidence" value="ECO:0007669"/>
    <property type="project" value="UniProtKB-KW"/>
</dbReference>
<protein>
    <submittedName>
        <fullName evidence="13">M6 family metalloprotease domain-containing protein</fullName>
    </submittedName>
</protein>
<evidence type="ECO:0000256" key="9">
    <source>
        <dbReference type="ARBA" id="ARBA00023049"/>
    </source>
</evidence>
<keyword evidence="6" id="KW-0732">Signal</keyword>
<keyword evidence="9 13" id="KW-0482">Metalloprotease</keyword>
<keyword evidence="8" id="KW-0862">Zinc</keyword>
<feature type="compositionally biased region" description="Low complexity" evidence="10">
    <location>
        <begin position="125"/>
        <end position="137"/>
    </location>
</feature>
<keyword evidence="4 13" id="KW-0645">Protease</keyword>
<comment type="caution">
    <text evidence="13">The sequence shown here is derived from an EMBL/GenBank/DDBJ whole genome shotgun (WGS) entry which is preliminary data.</text>
</comment>
<dbReference type="GO" id="GO:0006508">
    <property type="term" value="P:proteolysis"/>
    <property type="evidence" value="ECO:0007669"/>
    <property type="project" value="UniProtKB-KW"/>
</dbReference>
<accession>A0A4R9AW30</accession>
<dbReference type="GO" id="GO:0005576">
    <property type="term" value="C:extracellular region"/>
    <property type="evidence" value="ECO:0007669"/>
    <property type="project" value="UniProtKB-SubCell"/>
</dbReference>
<comment type="subcellular location">
    <subcellularLocation>
        <location evidence="2">Secreted</location>
    </subcellularLocation>
</comment>
<evidence type="ECO:0000313" key="13">
    <source>
        <dbReference type="EMBL" id="TFD70980.1"/>
    </source>
</evidence>
<keyword evidence="5" id="KW-0479">Metal-binding</keyword>
<dbReference type="OrthoDB" id="275270at2"/>
<dbReference type="SUPFAM" id="SSF55486">
    <property type="entry name" value="Metalloproteases ('zincins'), catalytic domain"/>
    <property type="match status" value="1"/>
</dbReference>
<evidence type="ECO:0000256" key="7">
    <source>
        <dbReference type="ARBA" id="ARBA00022801"/>
    </source>
</evidence>
<dbReference type="InterPro" id="IPR008757">
    <property type="entry name" value="Peptidase_M6-like_domain"/>
</dbReference>
<dbReference type="PANTHER" id="PTHR13062">
    <property type="entry name" value="COLLAGENASE"/>
    <property type="match status" value="1"/>
</dbReference>
<evidence type="ECO:0000256" key="6">
    <source>
        <dbReference type="ARBA" id="ARBA00022729"/>
    </source>
</evidence>
<dbReference type="NCBIfam" id="TIGR03296">
    <property type="entry name" value="M6dom_TIGR03296"/>
    <property type="match status" value="1"/>
</dbReference>
<feature type="domain" description="Immune inhibitor A-like metallopeptidase VEG" evidence="12">
    <location>
        <begin position="623"/>
        <end position="780"/>
    </location>
</feature>
<evidence type="ECO:0000313" key="14">
    <source>
        <dbReference type="Proteomes" id="UP000298313"/>
    </source>
</evidence>
<dbReference type="AlphaFoldDB" id="A0A4R9AW30"/>
<dbReference type="PIRSF" id="PIRSF007519">
    <property type="entry name" value="Protease_InhA"/>
    <property type="match status" value="1"/>
</dbReference>
<dbReference type="InterPro" id="IPR048665">
    <property type="entry name" value="InhA-like_VEG"/>
</dbReference>
<evidence type="ECO:0000256" key="10">
    <source>
        <dbReference type="SAM" id="MobiDB-lite"/>
    </source>
</evidence>
<dbReference type="EMBL" id="SOHH01000119">
    <property type="protein sequence ID" value="TFD70980.1"/>
    <property type="molecule type" value="Genomic_DNA"/>
</dbReference>
<feature type="region of interest" description="Disordered" evidence="10">
    <location>
        <begin position="71"/>
        <end position="90"/>
    </location>
</feature>
<keyword evidence="14" id="KW-1185">Reference proteome</keyword>
<keyword evidence="7" id="KW-0378">Hydrolase</keyword>
<feature type="domain" description="Peptidase M6-like" evidence="11">
    <location>
        <begin position="100"/>
        <end position="415"/>
    </location>
</feature>
<evidence type="ECO:0000256" key="2">
    <source>
        <dbReference type="ARBA" id="ARBA00004613"/>
    </source>
</evidence>
<organism evidence="13 14">
    <name type="scientific">Cryobacterium fucosi</name>
    <dbReference type="NCBI Taxonomy" id="1259157"/>
    <lineage>
        <taxon>Bacteria</taxon>
        <taxon>Bacillati</taxon>
        <taxon>Actinomycetota</taxon>
        <taxon>Actinomycetes</taxon>
        <taxon>Micrococcales</taxon>
        <taxon>Microbacteriaceae</taxon>
        <taxon>Cryobacterium</taxon>
    </lineage>
</organism>
<evidence type="ECO:0000256" key="1">
    <source>
        <dbReference type="ARBA" id="ARBA00001947"/>
    </source>
</evidence>
<keyword evidence="3" id="KW-0964">Secreted</keyword>
<comment type="cofactor">
    <cofactor evidence="1">
        <name>Zn(2+)</name>
        <dbReference type="ChEBI" id="CHEBI:29105"/>
    </cofactor>
</comment>
<dbReference type="PANTHER" id="PTHR13062:SF12">
    <property type="entry name" value="ALPHA-2-MACROGLOBULIN DOMAIN-CONTAINING PROTEIN"/>
    <property type="match status" value="1"/>
</dbReference>
<name>A0A4R9AW30_9MICO</name>
<feature type="region of interest" description="Disordered" evidence="10">
    <location>
        <begin position="30"/>
        <end position="53"/>
    </location>
</feature>